<accession>A0A8H7NXT2</accession>
<keyword evidence="1" id="KW-0472">Membrane</keyword>
<keyword evidence="1" id="KW-1133">Transmembrane helix</keyword>
<feature type="transmembrane region" description="Helical" evidence="1">
    <location>
        <begin position="200"/>
        <end position="224"/>
    </location>
</feature>
<evidence type="ECO:0000313" key="3">
    <source>
        <dbReference type="Proteomes" id="UP000639403"/>
    </source>
</evidence>
<organism evidence="2 3">
    <name type="scientific">Rhodonia placenta</name>
    <dbReference type="NCBI Taxonomy" id="104341"/>
    <lineage>
        <taxon>Eukaryota</taxon>
        <taxon>Fungi</taxon>
        <taxon>Dikarya</taxon>
        <taxon>Basidiomycota</taxon>
        <taxon>Agaricomycotina</taxon>
        <taxon>Agaricomycetes</taxon>
        <taxon>Polyporales</taxon>
        <taxon>Adustoporiaceae</taxon>
        <taxon>Rhodonia</taxon>
    </lineage>
</organism>
<gene>
    <name evidence="2" type="ORF">IEO21_07551</name>
</gene>
<reference evidence="2" key="2">
    <citation type="journal article" name="Front. Microbiol.">
        <title>Degradative Capacity of Two Strains of Rhodonia placenta: From Phenotype to Genotype.</title>
        <authorList>
            <person name="Kolle M."/>
            <person name="Horta M.A.C."/>
            <person name="Nowrousian M."/>
            <person name="Ohm R.A."/>
            <person name="Benz J.P."/>
            <person name="Pilgard A."/>
        </authorList>
    </citation>
    <scope>NUCLEOTIDE SEQUENCE</scope>
    <source>
        <strain evidence="2">FPRL280</strain>
    </source>
</reference>
<name>A0A8H7NXT2_9APHY</name>
<feature type="transmembrane region" description="Helical" evidence="1">
    <location>
        <begin position="113"/>
        <end position="132"/>
    </location>
</feature>
<reference evidence="2" key="1">
    <citation type="submission" date="2020-11" db="EMBL/GenBank/DDBJ databases">
        <authorList>
            <person name="Koelle M."/>
            <person name="Horta M.A.C."/>
            <person name="Nowrousian M."/>
            <person name="Ohm R.A."/>
            <person name="Benz P."/>
            <person name="Pilgard A."/>
        </authorList>
    </citation>
    <scope>NUCLEOTIDE SEQUENCE</scope>
    <source>
        <strain evidence="2">FPRL280</strain>
    </source>
</reference>
<comment type="caution">
    <text evidence="2">The sequence shown here is derived from an EMBL/GenBank/DDBJ whole genome shotgun (WGS) entry which is preliminary data.</text>
</comment>
<dbReference type="AlphaFoldDB" id="A0A8H7NXT2"/>
<feature type="transmembrane region" description="Helical" evidence="1">
    <location>
        <begin position="48"/>
        <end position="67"/>
    </location>
</feature>
<proteinExistence type="predicted"/>
<sequence>MHNFPITEARLIALFLQSVTYGIHMLTFTICIWTLFKRTGVRRILCSWSWFYVATALFIVGTVDVLFNLCHNVSAFVNNNHSEGNAKAVFLQISSRVNIMRIYRCWILWNRRWWVISMPLLLVMITSATAVADLSYMHTLGELSITDGNNKLYPLLTSVFASTLVHNIYCTGMIVYRIWRVDRWTSSLFPSSTSTRRRSKLAAVNTAIVESAVIYTASVLATFISTYSGTNACYGLSDMTLEIAGISFDLIIIRISGDASSQAFREGSYPIQVRVSTTTVKGDTEPSGCRGILGDMGTTLPELRSSVSPELSLEFDKAMDFVGGSIRQV</sequence>
<dbReference type="EMBL" id="JADOXO010000218">
    <property type="protein sequence ID" value="KAF9809116.1"/>
    <property type="molecule type" value="Genomic_DNA"/>
</dbReference>
<feature type="transmembrane region" description="Helical" evidence="1">
    <location>
        <begin position="12"/>
        <end position="36"/>
    </location>
</feature>
<dbReference type="Proteomes" id="UP000639403">
    <property type="component" value="Unassembled WGS sequence"/>
</dbReference>
<feature type="transmembrane region" description="Helical" evidence="1">
    <location>
        <begin position="152"/>
        <end position="179"/>
    </location>
</feature>
<evidence type="ECO:0000313" key="2">
    <source>
        <dbReference type="EMBL" id="KAF9809116.1"/>
    </source>
</evidence>
<keyword evidence="1" id="KW-0812">Transmembrane</keyword>
<evidence type="ECO:0000256" key="1">
    <source>
        <dbReference type="SAM" id="Phobius"/>
    </source>
</evidence>
<protein>
    <submittedName>
        <fullName evidence="2">Uncharacterized protein</fullName>
    </submittedName>
</protein>